<organism evidence="2 3">
    <name type="scientific">Ambispora gerdemannii</name>
    <dbReference type="NCBI Taxonomy" id="144530"/>
    <lineage>
        <taxon>Eukaryota</taxon>
        <taxon>Fungi</taxon>
        <taxon>Fungi incertae sedis</taxon>
        <taxon>Mucoromycota</taxon>
        <taxon>Glomeromycotina</taxon>
        <taxon>Glomeromycetes</taxon>
        <taxon>Archaeosporales</taxon>
        <taxon>Ambisporaceae</taxon>
        <taxon>Ambispora</taxon>
    </lineage>
</organism>
<dbReference type="AlphaFoldDB" id="A0A9N9FGF9"/>
<proteinExistence type="predicted"/>
<evidence type="ECO:0000313" key="2">
    <source>
        <dbReference type="EMBL" id="CAG8531868.1"/>
    </source>
</evidence>
<dbReference type="Proteomes" id="UP000789831">
    <property type="component" value="Unassembled WGS sequence"/>
</dbReference>
<name>A0A9N9FGF9_9GLOM</name>
<protein>
    <submittedName>
        <fullName evidence="2">4165_t:CDS:1</fullName>
    </submittedName>
</protein>
<feature type="region of interest" description="Disordered" evidence="1">
    <location>
        <begin position="17"/>
        <end position="81"/>
    </location>
</feature>
<feature type="compositionally biased region" description="Polar residues" evidence="1">
    <location>
        <begin position="50"/>
        <end position="59"/>
    </location>
</feature>
<accession>A0A9N9FGF9</accession>
<reference evidence="2" key="1">
    <citation type="submission" date="2021-06" db="EMBL/GenBank/DDBJ databases">
        <authorList>
            <person name="Kallberg Y."/>
            <person name="Tangrot J."/>
            <person name="Rosling A."/>
        </authorList>
    </citation>
    <scope>NUCLEOTIDE SEQUENCE</scope>
    <source>
        <strain evidence="2">MT106</strain>
    </source>
</reference>
<evidence type="ECO:0000313" key="3">
    <source>
        <dbReference type="Proteomes" id="UP000789831"/>
    </source>
</evidence>
<evidence type="ECO:0000256" key="1">
    <source>
        <dbReference type="SAM" id="MobiDB-lite"/>
    </source>
</evidence>
<dbReference type="EMBL" id="CAJVPL010000819">
    <property type="protein sequence ID" value="CAG8531868.1"/>
    <property type="molecule type" value="Genomic_DNA"/>
</dbReference>
<comment type="caution">
    <text evidence="2">The sequence shown here is derived from an EMBL/GenBank/DDBJ whole genome shotgun (WGS) entry which is preliminary data.</text>
</comment>
<keyword evidence="3" id="KW-1185">Reference proteome</keyword>
<gene>
    <name evidence="2" type="ORF">AGERDE_LOCUS5750</name>
</gene>
<sequence length="81" mass="9301">MSKQSAQVIWYRDRESDNYSSDSDVYSDNISESGSENCSDYGFNYESDTETTIKSSISQPPKVEEQISNTTSFTEQRYVEQ</sequence>
<feature type="compositionally biased region" description="Polar residues" evidence="1">
    <location>
        <begin position="66"/>
        <end position="75"/>
    </location>
</feature>
<feature type="compositionally biased region" description="Low complexity" evidence="1">
    <location>
        <begin position="18"/>
        <end position="31"/>
    </location>
</feature>